<keyword evidence="2" id="KW-0813">Transport</keyword>
<dbReference type="GeneID" id="106011284"/>
<feature type="transmembrane region" description="Helical" evidence="7">
    <location>
        <begin position="139"/>
        <end position="157"/>
    </location>
</feature>
<comment type="subcellular location">
    <subcellularLocation>
        <location evidence="1">Membrane</location>
        <topology evidence="1">Multi-pass membrane protein</topology>
    </subcellularLocation>
</comment>
<feature type="transmembrane region" description="Helical" evidence="7">
    <location>
        <begin position="343"/>
        <end position="364"/>
    </location>
</feature>
<dbReference type="InterPro" id="IPR052983">
    <property type="entry name" value="MFS_Riboflavin_Transporter"/>
</dbReference>
<feature type="transmembrane region" description="Helical" evidence="7">
    <location>
        <begin position="528"/>
        <end position="549"/>
    </location>
</feature>
<feature type="compositionally biased region" description="Polar residues" evidence="6">
    <location>
        <begin position="465"/>
        <end position="476"/>
    </location>
</feature>
<feature type="transmembrane region" description="Helical" evidence="7">
    <location>
        <begin position="653"/>
        <end position="672"/>
    </location>
</feature>
<evidence type="ECO:0000313" key="8">
    <source>
        <dbReference type="Proteomes" id="UP000694888"/>
    </source>
</evidence>
<dbReference type="InterPro" id="IPR011701">
    <property type="entry name" value="MFS"/>
</dbReference>
<keyword evidence="4 7" id="KW-1133">Transmembrane helix</keyword>
<feature type="transmembrane region" description="Helical" evidence="7">
    <location>
        <begin position="561"/>
        <end position="580"/>
    </location>
</feature>
<dbReference type="PANTHER" id="PTHR43385:SF1">
    <property type="entry name" value="RIBOFLAVIN TRANSPORTER RIBJ"/>
    <property type="match status" value="1"/>
</dbReference>
<feature type="region of interest" description="Disordered" evidence="6">
    <location>
        <begin position="370"/>
        <end position="408"/>
    </location>
</feature>
<evidence type="ECO:0000256" key="4">
    <source>
        <dbReference type="ARBA" id="ARBA00022989"/>
    </source>
</evidence>
<sequence length="708" mass="77937">MANDMDYTLAWPAGKNLGLVLGFSTTTNFGATAINYIVSSFINPDNLSPDLETDHTSFFSQENILDRTPYVFVVLSVAFVTIHLLGLSMIRLPSPTAFDQAAKDAESAVAEAEKDEESNFGCYSTVSVAAYKVFGYEHLTTIFGLISVGGVIATLCLPFTTEVLLSCFGWFGAFTAASALIVVADCRGPQTDIIMSCNTSCGLSERTRRLMTYFGMFVNNFVCGVPLYYGNLLTYTDSYFLVRQEADISNLSAYTLATWNIVWVASIAASDKGVGYALMARYLLAWTKGRSLGAWGSFTTTTSLGSVAVNQLITSYINPSNLPPDLPSAHTNYFSRKEILDRVPSTFLVLSATMLAFQMTAFCLMSEPREEDEETVTNAKNVAQQKNSEPAREDEKERMSHTPRGFIKGCENYKDIEVGNGKKDVNHFPPLLKADGSHDLSSKGNGVPYSEETVQDDKHNGKGSFGQNSYSQSSDKTVVKKEDQINMRMSEGSNPSLSRKDEDDSRTVTSPEEHGSVTVSEALRMKEFYILWLGVGSIECLYVTQDAFYKIFGQSVIKDDHFLTAVGITLCIFVFLMRLVWGATVDKLGAKISMLLVCGACSITSTLWYFTPYASRWLYLIWTCLVGGATCGMYGVMFVSAYQCFGSKHFTTIYGLILTSGICASLFVAWTSGYLLDAFGWFGLFNAMALVNLITVIVTLILFPYKIQ</sequence>
<feature type="transmembrane region" description="Helical" evidence="7">
    <location>
        <begin position="210"/>
        <end position="231"/>
    </location>
</feature>
<keyword evidence="8" id="KW-1185">Reference proteome</keyword>
<keyword evidence="3 7" id="KW-0812">Transmembrane</keyword>
<evidence type="ECO:0000256" key="7">
    <source>
        <dbReference type="SAM" id="Phobius"/>
    </source>
</evidence>
<feature type="transmembrane region" description="Helical" evidence="7">
    <location>
        <begin position="251"/>
        <end position="271"/>
    </location>
</feature>
<dbReference type="PANTHER" id="PTHR43385">
    <property type="entry name" value="RIBOFLAVIN TRANSPORTER RIBJ"/>
    <property type="match status" value="1"/>
</dbReference>
<dbReference type="RefSeq" id="XP_012935865.2">
    <property type="nucleotide sequence ID" value="XM_013080411.2"/>
</dbReference>
<feature type="transmembrane region" description="Helical" evidence="7">
    <location>
        <begin position="292"/>
        <end position="313"/>
    </location>
</feature>
<feature type="transmembrane region" description="Helical" evidence="7">
    <location>
        <begin position="617"/>
        <end position="641"/>
    </location>
</feature>
<gene>
    <name evidence="9" type="primary">LOC106011284</name>
</gene>
<evidence type="ECO:0000256" key="1">
    <source>
        <dbReference type="ARBA" id="ARBA00004141"/>
    </source>
</evidence>
<evidence type="ECO:0000256" key="6">
    <source>
        <dbReference type="SAM" id="MobiDB-lite"/>
    </source>
</evidence>
<accession>A0ABM0ZWB1</accession>
<feature type="region of interest" description="Disordered" evidence="6">
    <location>
        <begin position="427"/>
        <end position="516"/>
    </location>
</feature>
<feature type="transmembrane region" description="Helical" evidence="7">
    <location>
        <begin position="163"/>
        <end position="184"/>
    </location>
</feature>
<evidence type="ECO:0000256" key="3">
    <source>
        <dbReference type="ARBA" id="ARBA00022692"/>
    </source>
</evidence>
<evidence type="ECO:0000256" key="5">
    <source>
        <dbReference type="ARBA" id="ARBA00023136"/>
    </source>
</evidence>
<proteinExistence type="predicted"/>
<organism evidence="8 9">
    <name type="scientific">Aplysia californica</name>
    <name type="common">California sea hare</name>
    <dbReference type="NCBI Taxonomy" id="6500"/>
    <lineage>
        <taxon>Eukaryota</taxon>
        <taxon>Metazoa</taxon>
        <taxon>Spiralia</taxon>
        <taxon>Lophotrochozoa</taxon>
        <taxon>Mollusca</taxon>
        <taxon>Gastropoda</taxon>
        <taxon>Heterobranchia</taxon>
        <taxon>Euthyneura</taxon>
        <taxon>Tectipleura</taxon>
        <taxon>Aplysiida</taxon>
        <taxon>Aplysioidea</taxon>
        <taxon>Aplysiidae</taxon>
        <taxon>Aplysia</taxon>
    </lineage>
</organism>
<dbReference type="InterPro" id="IPR036259">
    <property type="entry name" value="MFS_trans_sf"/>
</dbReference>
<protein>
    <submittedName>
        <fullName evidence="9">Uncharacterized protein LOC106011284</fullName>
    </submittedName>
</protein>
<feature type="transmembrane region" description="Helical" evidence="7">
    <location>
        <begin position="592"/>
        <end position="611"/>
    </location>
</feature>
<feature type="compositionally biased region" description="Basic and acidic residues" evidence="6">
    <location>
        <begin position="389"/>
        <end position="400"/>
    </location>
</feature>
<evidence type="ECO:0000313" key="9">
    <source>
        <dbReference type="RefSeq" id="XP_012935865.2"/>
    </source>
</evidence>
<name>A0ABM0ZWB1_APLCA</name>
<keyword evidence="5 7" id="KW-0472">Membrane</keyword>
<dbReference type="Gene3D" id="1.20.1250.20">
    <property type="entry name" value="MFS general substrate transporter like domains"/>
    <property type="match status" value="1"/>
</dbReference>
<reference evidence="9" key="1">
    <citation type="submission" date="2025-08" db="UniProtKB">
        <authorList>
            <consortium name="RefSeq"/>
        </authorList>
    </citation>
    <scope>IDENTIFICATION</scope>
</reference>
<dbReference type="Pfam" id="PF07690">
    <property type="entry name" value="MFS_1"/>
    <property type="match status" value="1"/>
</dbReference>
<evidence type="ECO:0000256" key="2">
    <source>
        <dbReference type="ARBA" id="ARBA00022448"/>
    </source>
</evidence>
<feature type="compositionally biased region" description="Basic and acidic residues" evidence="6">
    <location>
        <begin position="498"/>
        <end position="515"/>
    </location>
</feature>
<dbReference type="Proteomes" id="UP000694888">
    <property type="component" value="Unplaced"/>
</dbReference>
<dbReference type="SUPFAM" id="SSF103473">
    <property type="entry name" value="MFS general substrate transporter"/>
    <property type="match status" value="1"/>
</dbReference>
<feature type="compositionally biased region" description="Polar residues" evidence="6">
    <location>
        <begin position="376"/>
        <end position="388"/>
    </location>
</feature>
<feature type="transmembrane region" description="Helical" evidence="7">
    <location>
        <begin position="70"/>
        <end position="90"/>
    </location>
</feature>
<feature type="transmembrane region" description="Helical" evidence="7">
    <location>
        <begin position="678"/>
        <end position="703"/>
    </location>
</feature>